<dbReference type="Proteomes" id="UP001314229">
    <property type="component" value="Unassembled WGS sequence"/>
</dbReference>
<gene>
    <name evidence="5" type="ORF">FSCOSCO3_A002599</name>
</gene>
<dbReference type="InterPro" id="IPR051147">
    <property type="entry name" value="CFAP_domain-containing"/>
</dbReference>
<feature type="coiled-coil region" evidence="2">
    <location>
        <begin position="42"/>
        <end position="127"/>
    </location>
</feature>
<proteinExistence type="predicted"/>
<name>A0AAV1P4G6_SCOSC</name>
<keyword evidence="6" id="KW-1185">Reference proteome</keyword>
<accession>A0AAV1P4G6</accession>
<comment type="caution">
    <text evidence="5">The sequence shown here is derived from an EMBL/GenBank/DDBJ whole genome shotgun (WGS) entry which is preliminary data.</text>
</comment>
<evidence type="ECO:0000256" key="1">
    <source>
        <dbReference type="ARBA" id="ARBA00023054"/>
    </source>
</evidence>
<evidence type="ECO:0000256" key="2">
    <source>
        <dbReference type="SAM" id="Coils"/>
    </source>
</evidence>
<keyword evidence="1 2" id="KW-0175">Coiled coil</keyword>
<feature type="region of interest" description="Disordered" evidence="3">
    <location>
        <begin position="287"/>
        <end position="315"/>
    </location>
</feature>
<dbReference type="EMBL" id="CAWUFR010000094">
    <property type="protein sequence ID" value="CAK6966623.1"/>
    <property type="molecule type" value="Genomic_DNA"/>
</dbReference>
<dbReference type="PANTHER" id="PTHR21683">
    <property type="entry name" value="COILED-COIL DOMAIN-CONTAINING PROTEIN 42 LIKE-2-LIKE-RELATED"/>
    <property type="match status" value="1"/>
</dbReference>
<dbReference type="Pfam" id="PF13863">
    <property type="entry name" value="DUF4200"/>
    <property type="match status" value="1"/>
</dbReference>
<feature type="domain" description="DUF4200" evidence="4">
    <location>
        <begin position="29"/>
        <end position="143"/>
    </location>
</feature>
<dbReference type="InterPro" id="IPR025252">
    <property type="entry name" value="DUF4200"/>
</dbReference>
<sequence>MAPPLTAGKNRVVLDISSMDLSDATFEVLKKRREEEELIGKCEESKKIFENLAQREKELAEELQRKREKMEGLLLSYEMSVKDRDTAQTLEKAKKERKEVIEKEAETERLKEEHAELKKRKEELLHQVERHSLYQDFMERVLKMTKFEDVEALTDHLENLLHIRDQLFQKESEAQEQADQLRKELLTLEDQHRLLLLQKNNELSQLQTELERTRSEAEIWERKWNHVQETAAKKTLLLGQIKMATLNLYELTGGEVGGEEGVDMNDTEMQLDKIKIFIQDHTDILKLHQSPSQKHSNAQKRDKTKKRISPQIKKH</sequence>
<dbReference type="AlphaFoldDB" id="A0AAV1P4G6"/>
<evidence type="ECO:0000313" key="6">
    <source>
        <dbReference type="Proteomes" id="UP001314229"/>
    </source>
</evidence>
<evidence type="ECO:0000259" key="4">
    <source>
        <dbReference type="Pfam" id="PF13863"/>
    </source>
</evidence>
<organism evidence="5 6">
    <name type="scientific">Scomber scombrus</name>
    <name type="common">Atlantic mackerel</name>
    <name type="synonym">Scomber vernalis</name>
    <dbReference type="NCBI Taxonomy" id="13677"/>
    <lineage>
        <taxon>Eukaryota</taxon>
        <taxon>Metazoa</taxon>
        <taxon>Chordata</taxon>
        <taxon>Craniata</taxon>
        <taxon>Vertebrata</taxon>
        <taxon>Euteleostomi</taxon>
        <taxon>Actinopterygii</taxon>
        <taxon>Neopterygii</taxon>
        <taxon>Teleostei</taxon>
        <taxon>Neoteleostei</taxon>
        <taxon>Acanthomorphata</taxon>
        <taxon>Pelagiaria</taxon>
        <taxon>Scombriformes</taxon>
        <taxon>Scombridae</taxon>
        <taxon>Scomber</taxon>
    </lineage>
</organism>
<feature type="coiled-coil region" evidence="2">
    <location>
        <begin position="164"/>
        <end position="223"/>
    </location>
</feature>
<protein>
    <submittedName>
        <fullName evidence="5">Coiled-coil domain-containing protein 42 like-2</fullName>
    </submittedName>
</protein>
<evidence type="ECO:0000313" key="5">
    <source>
        <dbReference type="EMBL" id="CAK6966623.1"/>
    </source>
</evidence>
<feature type="compositionally biased region" description="Basic residues" evidence="3">
    <location>
        <begin position="302"/>
        <end position="315"/>
    </location>
</feature>
<dbReference type="PANTHER" id="PTHR21683:SF2">
    <property type="entry name" value="COILED-COIL DOMAIN-CONTAINING PROTEIN 42 LIKE-2-LIKE"/>
    <property type="match status" value="1"/>
</dbReference>
<reference evidence="5 6" key="1">
    <citation type="submission" date="2024-01" db="EMBL/GenBank/DDBJ databases">
        <authorList>
            <person name="Alioto T."/>
            <person name="Alioto T."/>
            <person name="Gomez Garrido J."/>
        </authorList>
    </citation>
    <scope>NUCLEOTIDE SEQUENCE [LARGE SCALE GENOMIC DNA]</scope>
</reference>
<dbReference type="GO" id="GO:0005856">
    <property type="term" value="C:cytoskeleton"/>
    <property type="evidence" value="ECO:0007669"/>
    <property type="project" value="UniProtKB-ARBA"/>
</dbReference>
<evidence type="ECO:0000256" key="3">
    <source>
        <dbReference type="SAM" id="MobiDB-lite"/>
    </source>
</evidence>